<keyword evidence="1" id="KW-0325">Glycoprotein</keyword>
<comment type="caution">
    <text evidence="3">The sequence shown here is derived from an EMBL/GenBank/DDBJ whole genome shotgun (WGS) entry which is preliminary data.</text>
</comment>
<dbReference type="InterPro" id="IPR000353">
    <property type="entry name" value="MHC_II_b_N"/>
</dbReference>
<protein>
    <submittedName>
        <fullName evidence="3">HB2L protein</fullName>
    </submittedName>
</protein>
<dbReference type="SMART" id="SM00921">
    <property type="entry name" value="MHC_II_beta"/>
    <property type="match status" value="1"/>
</dbReference>
<evidence type="ECO:0000313" key="4">
    <source>
        <dbReference type="Proteomes" id="UP000538515"/>
    </source>
</evidence>
<dbReference type="InterPro" id="IPR014745">
    <property type="entry name" value="MHC_II_a/b_N"/>
</dbReference>
<gene>
    <name evidence="3" type="primary">Hb2l_0</name>
    <name evidence="3" type="ORF">SYLBOR_R15295</name>
</gene>
<evidence type="ECO:0000256" key="1">
    <source>
        <dbReference type="ARBA" id="ARBA00023180"/>
    </source>
</evidence>
<reference evidence="3 4" key="1">
    <citation type="submission" date="2019-09" db="EMBL/GenBank/DDBJ databases">
        <title>Bird 10,000 Genomes (B10K) Project - Family phase.</title>
        <authorList>
            <person name="Zhang G."/>
        </authorList>
    </citation>
    <scope>NUCLEOTIDE SEQUENCE [LARGE SCALE GENOMIC DNA]</scope>
    <source>
        <strain evidence="3">B10K-DU-002-19</strain>
        <tissue evidence="3">Muscle</tissue>
    </source>
</reference>
<organism evidence="3 4">
    <name type="scientific">Sylvia borin</name>
    <name type="common">Garden warbler</name>
    <dbReference type="NCBI Taxonomy" id="73324"/>
    <lineage>
        <taxon>Eukaryota</taxon>
        <taxon>Metazoa</taxon>
        <taxon>Chordata</taxon>
        <taxon>Craniata</taxon>
        <taxon>Vertebrata</taxon>
        <taxon>Euteleostomi</taxon>
        <taxon>Archelosauria</taxon>
        <taxon>Archosauria</taxon>
        <taxon>Dinosauria</taxon>
        <taxon>Saurischia</taxon>
        <taxon>Theropoda</taxon>
        <taxon>Coelurosauria</taxon>
        <taxon>Aves</taxon>
        <taxon>Neognathae</taxon>
        <taxon>Neoaves</taxon>
        <taxon>Telluraves</taxon>
        <taxon>Australaves</taxon>
        <taxon>Passeriformes</taxon>
        <taxon>Sylvioidea</taxon>
        <taxon>Sylviidae</taxon>
        <taxon>Sylviinae</taxon>
        <taxon>Sylvia</taxon>
    </lineage>
</organism>
<feature type="non-terminal residue" evidence="3">
    <location>
        <position position="1"/>
    </location>
</feature>
<accession>A0A7L1EU23</accession>
<dbReference type="Gene3D" id="3.10.320.10">
    <property type="entry name" value="Class II Histocompatibility Antigen, M Beta Chain, Chain B, domain 1"/>
    <property type="match status" value="1"/>
</dbReference>
<dbReference type="AlphaFoldDB" id="A0A7L1EU23"/>
<feature type="domain" description="MHC class II beta chain N-terminal" evidence="2">
    <location>
        <begin position="1"/>
        <end position="63"/>
    </location>
</feature>
<dbReference type="Proteomes" id="UP000538515">
    <property type="component" value="Unassembled WGS sequence"/>
</dbReference>
<evidence type="ECO:0000313" key="3">
    <source>
        <dbReference type="EMBL" id="NXM92991.1"/>
    </source>
</evidence>
<dbReference type="InterPro" id="IPR011162">
    <property type="entry name" value="MHC_I/II-like_Ag-recog"/>
</dbReference>
<dbReference type="GO" id="GO:0006955">
    <property type="term" value="P:immune response"/>
    <property type="evidence" value="ECO:0007669"/>
    <property type="project" value="InterPro"/>
</dbReference>
<keyword evidence="4" id="KW-1185">Reference proteome</keyword>
<dbReference type="GO" id="GO:0042613">
    <property type="term" value="C:MHC class II protein complex"/>
    <property type="evidence" value="ECO:0007669"/>
    <property type="project" value="InterPro"/>
</dbReference>
<dbReference type="SUPFAM" id="SSF54452">
    <property type="entry name" value="MHC antigen-recognition domain"/>
    <property type="match status" value="1"/>
</dbReference>
<evidence type="ECO:0000259" key="2">
    <source>
        <dbReference type="SMART" id="SM00921"/>
    </source>
</evidence>
<proteinExistence type="predicted"/>
<sequence length="69" mass="8207">RFVLQKIYSRERFLMIDSDVGLFVGDTPYGEMVARNWNSKPELLGYYRDQVDKLCPENYELSVPFLVER</sequence>
<dbReference type="EMBL" id="VXBG01000091">
    <property type="protein sequence ID" value="NXM92991.1"/>
    <property type="molecule type" value="Genomic_DNA"/>
</dbReference>
<feature type="non-terminal residue" evidence="3">
    <location>
        <position position="69"/>
    </location>
</feature>
<name>A0A7L1EU23_SYLBO</name>
<dbReference type="GO" id="GO:0019882">
    <property type="term" value="P:antigen processing and presentation"/>
    <property type="evidence" value="ECO:0007669"/>
    <property type="project" value="InterPro"/>
</dbReference>
<dbReference type="Pfam" id="PF00969">
    <property type="entry name" value="MHC_II_beta"/>
    <property type="match status" value="1"/>
</dbReference>